<organism evidence="2 3">
    <name type="scientific">Phocaeicola vulgatus</name>
    <name type="common">Bacteroides vulgatus</name>
    <dbReference type="NCBI Taxonomy" id="821"/>
    <lineage>
        <taxon>Bacteria</taxon>
        <taxon>Pseudomonadati</taxon>
        <taxon>Bacteroidota</taxon>
        <taxon>Bacteroidia</taxon>
        <taxon>Bacteroidales</taxon>
        <taxon>Bacteroidaceae</taxon>
        <taxon>Phocaeicola</taxon>
    </lineage>
</organism>
<reference evidence="2" key="1">
    <citation type="submission" date="2023-10" db="EMBL/GenBank/DDBJ databases">
        <title>Genome of Potential pathogenic bacteria in Crohn's disease.</title>
        <authorList>
            <person name="Rodriguez-Palacios A."/>
        </authorList>
    </citation>
    <scope>NUCLEOTIDE SEQUENCE</scope>
    <source>
        <strain evidence="2">CavFT-hAR11</strain>
    </source>
</reference>
<sequence length="558" mass="62965">MSIRSEAMATRYRGELSYQLQDILHRNGMRAQVALVEDKYVLIVQGHDSPVLEYPITERQFQALSDGGSNYSNKKAYNTFNSIVGKDFDVPSSFVAARNVNGLVAMGLHGYRETYPGNSTLSPPRAIPPGYLGMRPSMQPGFHLRRVGGTVMVPEHFDGRIRPGELKSGAYGYYYKGSQKPSVQRDPLEDLQEIFPEVKATPRPTEPAKPYKEFITSPVYFSNEKWQEILSSHGIIIDESKKSMTVLSKGTTQDFEYNLSEEDFKKLTDNSLKSTPINERLDIINSYIGNDFNEKVTMDMLNSKESISITVKPIPSSIETQQAESLYTNNDATLKEEVVAEARMAPTTNPEEGYVNGQNLQALNESKGWYREGKHGREVEVGDIWVEKIKPLTNEQTALTSKASSDEQKGKQKEKDSEVTYKMSAVINGTVVSHEISKRQYDKFMAVDDYQRQRMMSKVFSEVDMKTRPEMREKFNLGAFLAAGLTALSEATYLGADIAHNISHIKNPHPRPEIYHETHKSDFVYFKPGLERPEDLAKRAYDAGVNATLNNLDMNRGR</sequence>
<name>A0AAE4I7N4_PHOVU</name>
<feature type="region of interest" description="Disordered" evidence="1">
    <location>
        <begin position="397"/>
        <end position="417"/>
    </location>
</feature>
<evidence type="ECO:0000313" key="2">
    <source>
        <dbReference type="EMBL" id="MDU0241736.1"/>
    </source>
</evidence>
<dbReference type="Proteomes" id="UP001181239">
    <property type="component" value="Unassembled WGS sequence"/>
</dbReference>
<dbReference type="EMBL" id="JAWDET010000006">
    <property type="protein sequence ID" value="MDU0241736.1"/>
    <property type="molecule type" value="Genomic_DNA"/>
</dbReference>
<feature type="compositionally biased region" description="Basic and acidic residues" evidence="1">
    <location>
        <begin position="404"/>
        <end position="417"/>
    </location>
</feature>
<protein>
    <submittedName>
        <fullName evidence="2">Uncharacterized protein</fullName>
    </submittedName>
</protein>
<evidence type="ECO:0000313" key="3">
    <source>
        <dbReference type="Proteomes" id="UP001181239"/>
    </source>
</evidence>
<comment type="caution">
    <text evidence="2">The sequence shown here is derived from an EMBL/GenBank/DDBJ whole genome shotgun (WGS) entry which is preliminary data.</text>
</comment>
<accession>A0AAE4I7N4</accession>
<dbReference type="RefSeq" id="WP_234243742.1">
    <property type="nucleotide sequence ID" value="NZ_JAHYQZ010000002.1"/>
</dbReference>
<dbReference type="AlphaFoldDB" id="A0AAE4I7N4"/>
<gene>
    <name evidence="2" type="ORF">RVH43_14150</name>
</gene>
<proteinExistence type="predicted"/>
<evidence type="ECO:0000256" key="1">
    <source>
        <dbReference type="SAM" id="MobiDB-lite"/>
    </source>
</evidence>